<accession>A0A2T4U6X1</accession>
<proteinExistence type="predicted"/>
<evidence type="ECO:0000313" key="2">
    <source>
        <dbReference type="Proteomes" id="UP000240509"/>
    </source>
</evidence>
<dbReference type="RefSeq" id="WP_107584528.1">
    <property type="nucleotide sequence ID" value="NZ_PZJJ01000009.1"/>
</dbReference>
<dbReference type="Proteomes" id="UP000240509">
    <property type="component" value="Unassembled WGS sequence"/>
</dbReference>
<keyword evidence="2" id="KW-1185">Reference proteome</keyword>
<evidence type="ECO:0000313" key="1">
    <source>
        <dbReference type="EMBL" id="PTL39141.1"/>
    </source>
</evidence>
<protein>
    <submittedName>
        <fullName evidence="1">Uncharacterized protein</fullName>
    </submittedName>
</protein>
<gene>
    <name evidence="1" type="ORF">C6Y45_07030</name>
</gene>
<sequence length="68" mass="7883">MWTAREREQYLSATASFLTGRHGFSEREAWRRLQKAGLPAQIRRDTEETIRLSPKARAEIIAGKYECS</sequence>
<reference evidence="1 2" key="1">
    <citation type="submission" date="2018-03" db="EMBL/GenBank/DDBJ databases">
        <title>Alkalicoccus saliphilus sp. nov., isolated from a mineral pool.</title>
        <authorList>
            <person name="Zhao B."/>
        </authorList>
    </citation>
    <scope>NUCLEOTIDE SEQUENCE [LARGE SCALE GENOMIC DNA]</scope>
    <source>
        <strain evidence="1 2">6AG</strain>
    </source>
</reference>
<name>A0A2T4U6X1_9BACI</name>
<dbReference type="OrthoDB" id="9932591at2"/>
<organism evidence="1 2">
    <name type="scientific">Alkalicoccus saliphilus</name>
    <dbReference type="NCBI Taxonomy" id="200989"/>
    <lineage>
        <taxon>Bacteria</taxon>
        <taxon>Bacillati</taxon>
        <taxon>Bacillota</taxon>
        <taxon>Bacilli</taxon>
        <taxon>Bacillales</taxon>
        <taxon>Bacillaceae</taxon>
        <taxon>Alkalicoccus</taxon>
    </lineage>
</organism>
<comment type="caution">
    <text evidence="1">The sequence shown here is derived from an EMBL/GenBank/DDBJ whole genome shotgun (WGS) entry which is preliminary data.</text>
</comment>
<dbReference type="AlphaFoldDB" id="A0A2T4U6X1"/>
<dbReference type="EMBL" id="PZJJ01000009">
    <property type="protein sequence ID" value="PTL39141.1"/>
    <property type="molecule type" value="Genomic_DNA"/>
</dbReference>